<proteinExistence type="predicted"/>
<dbReference type="STRING" id="1407499.HHUB_2701"/>
<protein>
    <submittedName>
        <fullName evidence="1">FMN-binding domain protein</fullName>
    </submittedName>
</protein>
<dbReference type="Pfam" id="PF12900">
    <property type="entry name" value="Pyridox_ox_2"/>
    <property type="match status" value="1"/>
</dbReference>
<sequence length="135" mass="14524">MSADEVAAFLESCGDGVLTIHADDAQSFPVSFGYDPDTDRCVFQLLSAPTSAKRGLDAETPATLVAYDIGSPDDWSSVVVDGVLAEIPTPEPADRRRYAEQATPIGMSVFDADPRVLDATWYELRPTDATGRRSP</sequence>
<organism evidence="1 2">
    <name type="scientific">Halobacterium hubeiense</name>
    <dbReference type="NCBI Taxonomy" id="1407499"/>
    <lineage>
        <taxon>Archaea</taxon>
        <taxon>Methanobacteriati</taxon>
        <taxon>Methanobacteriota</taxon>
        <taxon>Stenosarchaea group</taxon>
        <taxon>Halobacteria</taxon>
        <taxon>Halobacteriales</taxon>
        <taxon>Halobacteriaceae</taxon>
        <taxon>Halobacterium</taxon>
    </lineage>
</organism>
<dbReference type="InterPro" id="IPR012349">
    <property type="entry name" value="Split_barrel_FMN-bd"/>
</dbReference>
<dbReference type="Gene3D" id="2.30.110.10">
    <property type="entry name" value="Electron Transport, Fmn-binding Protein, Chain A"/>
    <property type="match status" value="1"/>
</dbReference>
<dbReference type="InterPro" id="IPR024747">
    <property type="entry name" value="Pyridox_Oxase-rel"/>
</dbReference>
<dbReference type="GeneID" id="26659333"/>
<evidence type="ECO:0000313" key="2">
    <source>
        <dbReference type="Proteomes" id="UP000066737"/>
    </source>
</evidence>
<dbReference type="SUPFAM" id="SSF50475">
    <property type="entry name" value="FMN-binding split barrel"/>
    <property type="match status" value="1"/>
</dbReference>
<dbReference type="KEGG" id="hhb:Hhub_2701"/>
<reference evidence="2" key="1">
    <citation type="journal article" date="2016" name="Environ. Microbiol.">
        <title>The complete genome of a viable archaeum isolated from 123-million-year-old rock salt.</title>
        <authorList>
            <person name="Jaakkola S.T."/>
            <person name="Pfeiffer F."/>
            <person name="Ravantti J.J."/>
            <person name="Guo Q."/>
            <person name="Liu Y."/>
            <person name="Chen X."/>
            <person name="Ma H."/>
            <person name="Yang C."/>
            <person name="Oksanen H.M."/>
            <person name="Bamford D.H."/>
        </authorList>
    </citation>
    <scope>NUCLEOTIDE SEQUENCE</scope>
    <source>
        <strain evidence="2">JI20-1</strain>
    </source>
</reference>
<gene>
    <name evidence="1" type="ORF">HHUB_2701</name>
</gene>
<keyword evidence="2" id="KW-1185">Reference proteome</keyword>
<accession>A0A0U5H3C7</accession>
<name>A0A0U5H3C7_9EURY</name>
<dbReference type="Proteomes" id="UP000066737">
    <property type="component" value="Chromosome I"/>
</dbReference>
<dbReference type="RefSeq" id="WP_059057126.1">
    <property type="nucleotide sequence ID" value="NZ_CEML01000001.1"/>
</dbReference>
<dbReference type="AlphaFoldDB" id="A0A0U5H3C7"/>
<evidence type="ECO:0000313" key="1">
    <source>
        <dbReference type="EMBL" id="CQH58220.1"/>
    </source>
</evidence>
<dbReference type="EMBL" id="LN831302">
    <property type="protein sequence ID" value="CQH58220.1"/>
    <property type="molecule type" value="Genomic_DNA"/>
</dbReference>
<dbReference type="OrthoDB" id="288110at2157"/>